<geneLocation type="plasmid" evidence="2 3">
    <name>unnamed1</name>
</geneLocation>
<dbReference type="EMBL" id="CP034185">
    <property type="protein sequence ID" value="AZI44727.1"/>
    <property type="molecule type" value="Genomic_DNA"/>
</dbReference>
<dbReference type="GO" id="GO:0030151">
    <property type="term" value="F:molybdenum ion binding"/>
    <property type="evidence" value="ECO:0007669"/>
    <property type="project" value="InterPro"/>
</dbReference>
<accession>A0A3G8YKB5</accession>
<sequence length="296" mass="32458">MTCLHTPLSQRTPTMPTPSEPLTLSALYIYPVKSAGGISLSTSAVGPRGLIHDRRWMVVDASGRLVTQREETRLKLVDVSLEESGLRLGAPQMPSLSVPFEPQGQLLTADLWGQMLPSVSVSPECAAWLSRYLGGQFELVYMPDETQRFQPDDRPYSSQLSFVDGSPFNLISAASLADLNAQLARPVSAADLRPNFVISGGAAYQEDFWRRIRIGAVGFEVVETCARCSVINVTKEAQMSAEPLRTLARTRRRGQDVPFGQNMVQDAPLTGRTGRLDVGDKLEVLEIADTPTPIYH</sequence>
<dbReference type="PANTHER" id="PTHR14237:SF19">
    <property type="entry name" value="MITOCHONDRIAL AMIDOXIME REDUCING COMPONENT 1"/>
    <property type="match status" value="1"/>
</dbReference>
<gene>
    <name evidence="2" type="ORF">EHF33_17695</name>
</gene>
<dbReference type="Pfam" id="PF03473">
    <property type="entry name" value="MOSC"/>
    <property type="match status" value="1"/>
</dbReference>
<dbReference type="Pfam" id="PF03476">
    <property type="entry name" value="MOSC_N"/>
    <property type="match status" value="1"/>
</dbReference>
<keyword evidence="3" id="KW-1185">Reference proteome</keyword>
<evidence type="ECO:0000313" key="3">
    <source>
        <dbReference type="Proteomes" id="UP000276417"/>
    </source>
</evidence>
<proteinExistence type="predicted"/>
<dbReference type="InterPro" id="IPR005302">
    <property type="entry name" value="MoCF_Sase_C"/>
</dbReference>
<dbReference type="Proteomes" id="UP000276417">
    <property type="component" value="Plasmid unnamed1"/>
</dbReference>
<dbReference type="SUPFAM" id="SSF50800">
    <property type="entry name" value="PK beta-barrel domain-like"/>
    <property type="match status" value="1"/>
</dbReference>
<dbReference type="PANTHER" id="PTHR14237">
    <property type="entry name" value="MOLYBDOPTERIN COFACTOR SULFURASE MOSC"/>
    <property type="match status" value="1"/>
</dbReference>
<reference evidence="2 3" key="1">
    <citation type="submission" date="2018-11" db="EMBL/GenBank/DDBJ databases">
        <title>Deinococcus shelandsis sp. nov., isolated from South Shetland Islands soil of Antarctica.</title>
        <authorList>
            <person name="Tian J."/>
        </authorList>
    </citation>
    <scope>NUCLEOTIDE SEQUENCE [LARGE SCALE GENOMIC DNA]</scope>
    <source>
        <strain evidence="2 3">S14-83T</strain>
        <plasmid evidence="2 3">unnamed1</plasmid>
    </source>
</reference>
<dbReference type="InterPro" id="IPR011037">
    <property type="entry name" value="Pyrv_Knase-like_insert_dom_sf"/>
</dbReference>
<protein>
    <submittedName>
        <fullName evidence="2">MOSC domain-containing protein</fullName>
    </submittedName>
</protein>
<keyword evidence="2" id="KW-0614">Plasmid</keyword>
<dbReference type="GO" id="GO:0003824">
    <property type="term" value="F:catalytic activity"/>
    <property type="evidence" value="ECO:0007669"/>
    <property type="project" value="InterPro"/>
</dbReference>
<dbReference type="PROSITE" id="PS51340">
    <property type="entry name" value="MOSC"/>
    <property type="match status" value="1"/>
</dbReference>
<dbReference type="OrthoDB" id="581532at2"/>
<feature type="domain" description="MOSC" evidence="1">
    <location>
        <begin position="144"/>
        <end position="285"/>
    </location>
</feature>
<dbReference type="KEGG" id="dph:EHF33_17695"/>
<dbReference type="SUPFAM" id="SSF141673">
    <property type="entry name" value="MOSC N-terminal domain-like"/>
    <property type="match status" value="1"/>
</dbReference>
<dbReference type="AlphaFoldDB" id="A0A3G8YKB5"/>
<name>A0A3G8YKB5_9DEIO</name>
<organism evidence="2 3">
    <name type="scientific">Deinococcus psychrotolerans</name>
    <dbReference type="NCBI Taxonomy" id="2489213"/>
    <lineage>
        <taxon>Bacteria</taxon>
        <taxon>Thermotogati</taxon>
        <taxon>Deinococcota</taxon>
        <taxon>Deinococci</taxon>
        <taxon>Deinococcales</taxon>
        <taxon>Deinococcaceae</taxon>
        <taxon>Deinococcus</taxon>
    </lineage>
</organism>
<evidence type="ECO:0000259" key="1">
    <source>
        <dbReference type="PROSITE" id="PS51340"/>
    </source>
</evidence>
<dbReference type="InterPro" id="IPR005303">
    <property type="entry name" value="MOCOS_middle"/>
</dbReference>
<dbReference type="GO" id="GO:0030170">
    <property type="term" value="F:pyridoxal phosphate binding"/>
    <property type="evidence" value="ECO:0007669"/>
    <property type="project" value="InterPro"/>
</dbReference>
<evidence type="ECO:0000313" key="2">
    <source>
        <dbReference type="EMBL" id="AZI44727.1"/>
    </source>
</evidence>